<protein>
    <submittedName>
        <fullName evidence="2">Uncharacterized protein</fullName>
    </submittedName>
</protein>
<dbReference type="AlphaFoldDB" id="A0A0E9WAX7"/>
<evidence type="ECO:0000256" key="1">
    <source>
        <dbReference type="SAM" id="Phobius"/>
    </source>
</evidence>
<dbReference type="EMBL" id="GBXM01021080">
    <property type="protein sequence ID" value="JAH87497.1"/>
    <property type="molecule type" value="Transcribed_RNA"/>
</dbReference>
<sequence>MWHHRRVKSVDGLWLKLKDGCEVHLRTAGLVMQCMVYWHLLFAALSLFALPVTTCYQ</sequence>
<feature type="transmembrane region" description="Helical" evidence="1">
    <location>
        <begin position="36"/>
        <end position="56"/>
    </location>
</feature>
<evidence type="ECO:0000313" key="2">
    <source>
        <dbReference type="EMBL" id="JAH87497.1"/>
    </source>
</evidence>
<keyword evidence="1" id="KW-1133">Transmembrane helix</keyword>
<organism evidence="2">
    <name type="scientific">Anguilla anguilla</name>
    <name type="common">European freshwater eel</name>
    <name type="synonym">Muraena anguilla</name>
    <dbReference type="NCBI Taxonomy" id="7936"/>
    <lineage>
        <taxon>Eukaryota</taxon>
        <taxon>Metazoa</taxon>
        <taxon>Chordata</taxon>
        <taxon>Craniata</taxon>
        <taxon>Vertebrata</taxon>
        <taxon>Euteleostomi</taxon>
        <taxon>Actinopterygii</taxon>
        <taxon>Neopterygii</taxon>
        <taxon>Teleostei</taxon>
        <taxon>Anguilliformes</taxon>
        <taxon>Anguillidae</taxon>
        <taxon>Anguilla</taxon>
    </lineage>
</organism>
<reference evidence="2" key="2">
    <citation type="journal article" date="2015" name="Fish Shellfish Immunol.">
        <title>Early steps in the European eel (Anguilla anguilla)-Vibrio vulnificus interaction in the gills: Role of the RtxA13 toxin.</title>
        <authorList>
            <person name="Callol A."/>
            <person name="Pajuelo D."/>
            <person name="Ebbesson L."/>
            <person name="Teles M."/>
            <person name="MacKenzie S."/>
            <person name="Amaro C."/>
        </authorList>
    </citation>
    <scope>NUCLEOTIDE SEQUENCE</scope>
</reference>
<keyword evidence="1" id="KW-0812">Transmembrane</keyword>
<name>A0A0E9WAX7_ANGAN</name>
<accession>A0A0E9WAX7</accession>
<keyword evidence="1" id="KW-0472">Membrane</keyword>
<proteinExistence type="predicted"/>
<reference evidence="2" key="1">
    <citation type="submission" date="2014-11" db="EMBL/GenBank/DDBJ databases">
        <authorList>
            <person name="Amaro Gonzalez C."/>
        </authorList>
    </citation>
    <scope>NUCLEOTIDE SEQUENCE</scope>
</reference>